<dbReference type="RefSeq" id="WP_118902769.1">
    <property type="nucleotide sequence ID" value="NZ_CP031513.1"/>
</dbReference>
<proteinExistence type="predicted"/>
<organism evidence="2 3">
    <name type="scientific">Bombilactobacillus bombi</name>
    <dbReference type="NCBI Taxonomy" id="1303590"/>
    <lineage>
        <taxon>Bacteria</taxon>
        <taxon>Bacillati</taxon>
        <taxon>Bacillota</taxon>
        <taxon>Bacilli</taxon>
        <taxon>Lactobacillales</taxon>
        <taxon>Lactobacillaceae</taxon>
        <taxon>Bombilactobacillus</taxon>
    </lineage>
</organism>
<accession>A0A347SS78</accession>
<gene>
    <name evidence="2" type="ORF">DS831_08625</name>
    <name evidence="1" type="ORF">DS832_09140</name>
</gene>
<sequence length="99" mass="11377">MDVQTLIKLLADVKQNNQIFFEDSKKRLLGISSISSDVTNENHSVLLNLNYHSHKTLKAWELVVLLKQCPAAAIIWVQNQKKRQQIFGIRFAGVQVYLK</sequence>
<evidence type="ECO:0000313" key="4">
    <source>
        <dbReference type="Proteomes" id="UP000284822"/>
    </source>
</evidence>
<protein>
    <submittedName>
        <fullName evidence="2">Uncharacterized protein</fullName>
    </submittedName>
</protein>
<dbReference type="EMBL" id="QOCR01000004">
    <property type="protein sequence ID" value="RHW50209.1"/>
    <property type="molecule type" value="Genomic_DNA"/>
</dbReference>
<evidence type="ECO:0000313" key="2">
    <source>
        <dbReference type="EMBL" id="RHW50209.1"/>
    </source>
</evidence>
<dbReference type="AlphaFoldDB" id="A0A347SS78"/>
<dbReference type="Proteomes" id="UP000284822">
    <property type="component" value="Unassembled WGS sequence"/>
</dbReference>
<keyword evidence="3" id="KW-1185">Reference proteome</keyword>
<dbReference type="Proteomes" id="UP000284109">
    <property type="component" value="Unassembled WGS sequence"/>
</dbReference>
<evidence type="ECO:0000313" key="1">
    <source>
        <dbReference type="EMBL" id="RHW44295.1"/>
    </source>
</evidence>
<dbReference type="OrthoDB" id="2313136at2"/>
<reference evidence="3 4" key="1">
    <citation type="submission" date="2018-07" db="EMBL/GenBank/DDBJ databases">
        <title>Genome sequences of six Lactobacillus spp. isolated from bumble bee guts.</title>
        <authorList>
            <person name="Motta E.V.S."/>
            <person name="Moran N.A."/>
        </authorList>
    </citation>
    <scope>NUCLEOTIDE SEQUENCE [LARGE SCALE GENOMIC DNA]</scope>
    <source>
        <strain evidence="2 3">BI-1.1</strain>
        <strain evidence="1 4">LV-8.1</strain>
    </source>
</reference>
<evidence type="ECO:0000313" key="3">
    <source>
        <dbReference type="Proteomes" id="UP000284109"/>
    </source>
</evidence>
<dbReference type="KEGG" id="lbm:DS830_05100"/>
<comment type="caution">
    <text evidence="2">The sequence shown here is derived from an EMBL/GenBank/DDBJ whole genome shotgun (WGS) entry which is preliminary data.</text>
</comment>
<name>A0A347SS78_9LACO</name>
<dbReference type="EMBL" id="QOCS01000034">
    <property type="protein sequence ID" value="RHW44295.1"/>
    <property type="molecule type" value="Genomic_DNA"/>
</dbReference>